<name>A0A0S6VU55_9BACT</name>
<accession>A0A0S6VU55</accession>
<organism evidence="1">
    <name type="scientific">Candidatus Moduliflexus flocculans</name>
    <dbReference type="NCBI Taxonomy" id="1499966"/>
    <lineage>
        <taxon>Bacteria</taxon>
        <taxon>Candidatus Moduliflexota</taxon>
        <taxon>Candidatus Moduliflexia</taxon>
        <taxon>Candidatus Moduliflexales</taxon>
        <taxon>Candidatus Moduliflexaceae</taxon>
    </lineage>
</organism>
<dbReference type="EMBL" id="DF820456">
    <property type="protein sequence ID" value="GAK51099.1"/>
    <property type="molecule type" value="Genomic_DNA"/>
</dbReference>
<protein>
    <recommendedName>
        <fullName evidence="3">Transcriptional regulator HTH-type FeoC domain-containing protein</fullName>
    </recommendedName>
</protein>
<reference evidence="1" key="1">
    <citation type="journal article" date="2015" name="PeerJ">
        <title>First genomic representation of candidate bacterial phylum KSB3 points to enhanced environmental sensing as a trigger of wastewater bulking.</title>
        <authorList>
            <person name="Sekiguchi Y."/>
            <person name="Ohashi A."/>
            <person name="Parks D.H."/>
            <person name="Yamauchi T."/>
            <person name="Tyson G.W."/>
            <person name="Hugenholtz P."/>
        </authorList>
    </citation>
    <scope>NUCLEOTIDE SEQUENCE [LARGE SCALE GENOMIC DNA]</scope>
</reference>
<dbReference type="HOGENOM" id="CLU_2448597_0_0_0"/>
<keyword evidence="2" id="KW-1185">Reference proteome</keyword>
<dbReference type="STRING" id="1499966.U14_02341"/>
<dbReference type="AlphaFoldDB" id="A0A0S6VU55"/>
<proteinExistence type="predicted"/>
<dbReference type="Proteomes" id="UP000030700">
    <property type="component" value="Unassembled WGS sequence"/>
</dbReference>
<sequence length="89" mass="9493">MHESVKTVVTALLRKTRMISVSNLATAANAAFGDLLPLLNILQQEGVIRQGGSACRSSCTQCASNSCETPQSAWQENSIVISLVKEVES</sequence>
<evidence type="ECO:0000313" key="2">
    <source>
        <dbReference type="Proteomes" id="UP000030700"/>
    </source>
</evidence>
<evidence type="ECO:0000313" key="1">
    <source>
        <dbReference type="EMBL" id="GAK51099.1"/>
    </source>
</evidence>
<gene>
    <name evidence="1" type="ORF">U14_02341</name>
</gene>
<evidence type="ECO:0008006" key="3">
    <source>
        <dbReference type="Google" id="ProtNLM"/>
    </source>
</evidence>